<accession>B4RJ21</accession>
<dbReference type="HOGENOM" id="CLU_2936803_0_0_4"/>
<evidence type="ECO:0000313" key="3">
    <source>
        <dbReference type="Proteomes" id="UP000002564"/>
    </source>
</evidence>
<organism evidence="2 3">
    <name type="scientific">Neisseria gonorrhoeae (strain NCCP11945)</name>
    <dbReference type="NCBI Taxonomy" id="521006"/>
    <lineage>
        <taxon>Bacteria</taxon>
        <taxon>Pseudomonadati</taxon>
        <taxon>Pseudomonadota</taxon>
        <taxon>Betaproteobacteria</taxon>
        <taxon>Neisseriales</taxon>
        <taxon>Neisseriaceae</taxon>
        <taxon>Neisseria</taxon>
    </lineage>
</organism>
<sequence length="60" mass="6274">MINHKIAVRGAVSGSAQADCPRKVSDGASKNGVQSCQPSSDGLLSERPSENYRQPSQSGE</sequence>
<feature type="compositionally biased region" description="Polar residues" evidence="1">
    <location>
        <begin position="31"/>
        <end position="42"/>
    </location>
</feature>
<evidence type="ECO:0000256" key="1">
    <source>
        <dbReference type="SAM" id="MobiDB-lite"/>
    </source>
</evidence>
<evidence type="ECO:0000313" key="2">
    <source>
        <dbReference type="EMBL" id="ACF28976.1"/>
    </source>
</evidence>
<dbReference type="RefSeq" id="WP_003704788.1">
    <property type="nucleotide sequence ID" value="NC_011035.1"/>
</dbReference>
<dbReference type="AlphaFoldDB" id="B4RJ21"/>
<gene>
    <name evidence="2" type="ordered locus">NGK_0282</name>
</gene>
<dbReference type="EMBL" id="CP001050">
    <property type="protein sequence ID" value="ACF28976.1"/>
    <property type="molecule type" value="Genomic_DNA"/>
</dbReference>
<feature type="compositionally biased region" description="Polar residues" evidence="1">
    <location>
        <begin position="51"/>
        <end position="60"/>
    </location>
</feature>
<dbReference type="Proteomes" id="UP000002564">
    <property type="component" value="Chromosome"/>
</dbReference>
<reference evidence="2 3" key="1">
    <citation type="journal article" date="2008" name="J. Bacteriol.">
        <title>Complete genome sequence of Neisseria gonorrhoeae NCCP11945.</title>
        <authorList>
            <person name="Chung G.T."/>
            <person name="Yoo J.S."/>
            <person name="Oh H.B."/>
            <person name="Lee Y.S."/>
            <person name="Cha S.H."/>
            <person name="Kim S.J."/>
            <person name="Yoo C.K."/>
        </authorList>
    </citation>
    <scope>NUCLEOTIDE SEQUENCE [LARGE SCALE GENOMIC DNA]</scope>
    <source>
        <strain evidence="2 3">NCCP11945</strain>
    </source>
</reference>
<dbReference type="KEGG" id="ngk:NGK_0282"/>
<dbReference type="GeneID" id="66752493"/>
<name>B4RJ21_NEIG2</name>
<feature type="region of interest" description="Disordered" evidence="1">
    <location>
        <begin position="1"/>
        <end position="60"/>
    </location>
</feature>
<proteinExistence type="predicted"/>
<protein>
    <submittedName>
        <fullName evidence="2">Uncharacterized protein</fullName>
    </submittedName>
</protein>